<reference evidence="1" key="1">
    <citation type="journal article" date="2021" name="New Phytol.">
        <title>Evolutionary innovations through gain and loss of genes in the ectomycorrhizal Boletales.</title>
        <authorList>
            <person name="Wu G."/>
            <person name="Miyauchi S."/>
            <person name="Morin E."/>
            <person name="Kuo A."/>
            <person name="Drula E."/>
            <person name="Varga T."/>
            <person name="Kohler A."/>
            <person name="Feng B."/>
            <person name="Cao Y."/>
            <person name="Lipzen A."/>
            <person name="Daum C."/>
            <person name="Hundley H."/>
            <person name="Pangilinan J."/>
            <person name="Johnson J."/>
            <person name="Barry K."/>
            <person name="LaButti K."/>
            <person name="Ng V."/>
            <person name="Ahrendt S."/>
            <person name="Min B."/>
            <person name="Choi I.G."/>
            <person name="Park H."/>
            <person name="Plett J.M."/>
            <person name="Magnuson J."/>
            <person name="Spatafora J.W."/>
            <person name="Nagy L.G."/>
            <person name="Henrissat B."/>
            <person name="Grigoriev I.V."/>
            <person name="Yang Z.L."/>
            <person name="Xu J."/>
            <person name="Martin F.M."/>
        </authorList>
    </citation>
    <scope>NUCLEOTIDE SEQUENCE</scope>
    <source>
        <strain evidence="1">ATCC 28755</strain>
    </source>
</reference>
<evidence type="ECO:0000313" key="1">
    <source>
        <dbReference type="EMBL" id="KAH7915641.1"/>
    </source>
</evidence>
<accession>A0ACB8AQJ7</accession>
<evidence type="ECO:0000313" key="2">
    <source>
        <dbReference type="Proteomes" id="UP000790377"/>
    </source>
</evidence>
<proteinExistence type="predicted"/>
<name>A0ACB8AQJ7_9AGAM</name>
<protein>
    <submittedName>
        <fullName evidence="1">Uncharacterized protein</fullName>
    </submittedName>
</protein>
<sequence length="569" mass="60904">MTSENVGAKKVEAAQLVYGRSLRWCLFIGLGLASYVYSLDASTTSAYLTFATSKFSEHSLIASIAVAQSIIVAVGKPAIAKIADVSSRGYAYLSVLIFYVLGYTIIGSAANVGTIAGGIVLYAVGLQLLTQIVIADVTTLAWRGLVSSLVNAPFLINAFIGSNISAAILKHASWRWGYGMFAILIPAALAPLIITLLWGEHRIKRSDIVQELESRPSRFQQATTGNAPSVARLVRLAGGLDLMGLVLLGASVSLVLLPLTLSQTVSGGWKNASLIVMLIIGIALLGVFLVWDLRVAKHPVISLRIVRNRSVFLASFIGFFDFVSFYLTFTYLYSFIVVVKPWSLLDATYFMQTQSVSLTFFGILAGVFMRFLRGYKHLLLIGLTIRLVGVALMLHSRGANGSTVELVWTQILQGIGGGFAAVSVQVGVQAAVPHADVAMIGGAVGNACAGAIWSNTMPRNLEKYLPGLTSEQRAAIYSSVTTAASGPRGDPVKEGVIQAYGDTMNSMVIAALVMSTIPIVLAFAMPNYALGDHQNAVDHTNLNGTTAEDEDIRDHLEVFRGQNISRAYV</sequence>
<dbReference type="EMBL" id="MU267598">
    <property type="protein sequence ID" value="KAH7915641.1"/>
    <property type="molecule type" value="Genomic_DNA"/>
</dbReference>
<organism evidence="1 2">
    <name type="scientific">Hygrophoropsis aurantiaca</name>
    <dbReference type="NCBI Taxonomy" id="72124"/>
    <lineage>
        <taxon>Eukaryota</taxon>
        <taxon>Fungi</taxon>
        <taxon>Dikarya</taxon>
        <taxon>Basidiomycota</taxon>
        <taxon>Agaricomycotina</taxon>
        <taxon>Agaricomycetes</taxon>
        <taxon>Agaricomycetidae</taxon>
        <taxon>Boletales</taxon>
        <taxon>Coniophorineae</taxon>
        <taxon>Hygrophoropsidaceae</taxon>
        <taxon>Hygrophoropsis</taxon>
    </lineage>
</organism>
<gene>
    <name evidence="1" type="ORF">BJ138DRAFT_1132530</name>
</gene>
<comment type="caution">
    <text evidence="1">The sequence shown here is derived from an EMBL/GenBank/DDBJ whole genome shotgun (WGS) entry which is preliminary data.</text>
</comment>
<keyword evidence="2" id="KW-1185">Reference proteome</keyword>
<dbReference type="Proteomes" id="UP000790377">
    <property type="component" value="Unassembled WGS sequence"/>
</dbReference>